<organism evidence="1 2">
    <name type="scientific">Petrolisthes cinctipes</name>
    <name type="common">Flat porcelain crab</name>
    <dbReference type="NCBI Taxonomy" id="88211"/>
    <lineage>
        <taxon>Eukaryota</taxon>
        <taxon>Metazoa</taxon>
        <taxon>Ecdysozoa</taxon>
        <taxon>Arthropoda</taxon>
        <taxon>Crustacea</taxon>
        <taxon>Multicrustacea</taxon>
        <taxon>Malacostraca</taxon>
        <taxon>Eumalacostraca</taxon>
        <taxon>Eucarida</taxon>
        <taxon>Decapoda</taxon>
        <taxon>Pleocyemata</taxon>
        <taxon>Anomura</taxon>
        <taxon>Galatheoidea</taxon>
        <taxon>Porcellanidae</taxon>
        <taxon>Petrolisthes</taxon>
    </lineage>
</organism>
<comment type="caution">
    <text evidence="1">The sequence shown here is derived from an EMBL/GenBank/DDBJ whole genome shotgun (WGS) entry which is preliminary data.</text>
</comment>
<protein>
    <submittedName>
        <fullName evidence="1">Uncharacterized protein</fullName>
    </submittedName>
</protein>
<evidence type="ECO:0000313" key="2">
    <source>
        <dbReference type="Proteomes" id="UP001286313"/>
    </source>
</evidence>
<reference evidence="1" key="1">
    <citation type="submission" date="2023-10" db="EMBL/GenBank/DDBJ databases">
        <title>Genome assemblies of two species of porcelain crab, Petrolisthes cinctipes and Petrolisthes manimaculis (Anomura: Porcellanidae).</title>
        <authorList>
            <person name="Angst P."/>
        </authorList>
    </citation>
    <scope>NUCLEOTIDE SEQUENCE</scope>
    <source>
        <strain evidence="1">PB745_01</strain>
        <tissue evidence="1">Gill</tissue>
    </source>
</reference>
<evidence type="ECO:0000313" key="1">
    <source>
        <dbReference type="EMBL" id="KAK3872942.1"/>
    </source>
</evidence>
<name>A0AAE1FGY1_PETCI</name>
<keyword evidence="2" id="KW-1185">Reference proteome</keyword>
<dbReference type="EMBL" id="JAWQEG010002283">
    <property type="protein sequence ID" value="KAK3872942.1"/>
    <property type="molecule type" value="Genomic_DNA"/>
</dbReference>
<dbReference type="AlphaFoldDB" id="A0AAE1FGY1"/>
<accession>A0AAE1FGY1</accession>
<gene>
    <name evidence="1" type="ORF">Pcinc_022015</name>
</gene>
<proteinExistence type="predicted"/>
<sequence length="139" mass="15580">MLRSGGTRWSLGRWVVLEFHLSHSLIYTPTSEPDIHRTTPERCTTSHSHCSRITGGLFFEVAQPEPAERLAGCRCQMSAPAKFLEALTSHSTDTWTCCSSKYSSTRGEQRVTSLALFSLPGVKQFQHNKATHPRVCESR</sequence>
<dbReference type="Proteomes" id="UP001286313">
    <property type="component" value="Unassembled WGS sequence"/>
</dbReference>